<evidence type="ECO:0000313" key="2">
    <source>
        <dbReference type="EMBL" id="KIH53785.1"/>
    </source>
</evidence>
<organism evidence="2 3">
    <name type="scientific">Ancylostoma duodenale</name>
    <dbReference type="NCBI Taxonomy" id="51022"/>
    <lineage>
        <taxon>Eukaryota</taxon>
        <taxon>Metazoa</taxon>
        <taxon>Ecdysozoa</taxon>
        <taxon>Nematoda</taxon>
        <taxon>Chromadorea</taxon>
        <taxon>Rhabditida</taxon>
        <taxon>Rhabditina</taxon>
        <taxon>Rhabditomorpha</taxon>
        <taxon>Strongyloidea</taxon>
        <taxon>Ancylostomatidae</taxon>
        <taxon>Ancylostomatinae</taxon>
        <taxon>Ancylostoma</taxon>
    </lineage>
</organism>
<keyword evidence="3" id="KW-1185">Reference proteome</keyword>
<feature type="compositionally biased region" description="Basic and acidic residues" evidence="1">
    <location>
        <begin position="153"/>
        <end position="164"/>
    </location>
</feature>
<feature type="compositionally biased region" description="Polar residues" evidence="1">
    <location>
        <begin position="139"/>
        <end position="152"/>
    </location>
</feature>
<sequence>MTFADQRFTAADSLRSGQVAEITTICVSNKPEEVESLTCTTNYPRNPGRKLREKVKEDEEPEVVKATPMAKVCGNPRRRHSRISELVRISEERAKIPRAAAIASAKACKAIIQASQSVMPTTRDSLLGLHTPSPRPQRAKSNLLSKFTNTVNKDSKNKEAEEVPMRVLRSSSTS</sequence>
<name>A0A0C2FYU0_9BILA</name>
<dbReference type="AlphaFoldDB" id="A0A0C2FYU0"/>
<feature type="region of interest" description="Disordered" evidence="1">
    <location>
        <begin position="125"/>
        <end position="174"/>
    </location>
</feature>
<protein>
    <submittedName>
        <fullName evidence="2">Uncharacterized protein</fullName>
    </submittedName>
</protein>
<feature type="non-terminal residue" evidence="2">
    <location>
        <position position="174"/>
    </location>
</feature>
<dbReference type="EMBL" id="KN740377">
    <property type="protein sequence ID" value="KIH53785.1"/>
    <property type="molecule type" value="Genomic_DNA"/>
</dbReference>
<reference evidence="2 3" key="1">
    <citation type="submission" date="2013-12" db="EMBL/GenBank/DDBJ databases">
        <title>Draft genome of the parsitic nematode Ancylostoma duodenale.</title>
        <authorList>
            <person name="Mitreva M."/>
        </authorList>
    </citation>
    <scope>NUCLEOTIDE SEQUENCE [LARGE SCALE GENOMIC DNA]</scope>
    <source>
        <strain evidence="2 3">Zhejiang</strain>
    </source>
</reference>
<accession>A0A0C2FYU0</accession>
<dbReference type="Proteomes" id="UP000054047">
    <property type="component" value="Unassembled WGS sequence"/>
</dbReference>
<dbReference type="OrthoDB" id="5812172at2759"/>
<evidence type="ECO:0000313" key="3">
    <source>
        <dbReference type="Proteomes" id="UP000054047"/>
    </source>
</evidence>
<proteinExistence type="predicted"/>
<evidence type="ECO:0000256" key="1">
    <source>
        <dbReference type="SAM" id="MobiDB-lite"/>
    </source>
</evidence>
<gene>
    <name evidence="2" type="ORF">ANCDUO_16076</name>
</gene>